<gene>
    <name evidence="2" type="ORF">TIFTF001_017403</name>
</gene>
<organism evidence="2 3">
    <name type="scientific">Ficus carica</name>
    <name type="common">Common fig</name>
    <dbReference type="NCBI Taxonomy" id="3494"/>
    <lineage>
        <taxon>Eukaryota</taxon>
        <taxon>Viridiplantae</taxon>
        <taxon>Streptophyta</taxon>
        <taxon>Embryophyta</taxon>
        <taxon>Tracheophyta</taxon>
        <taxon>Spermatophyta</taxon>
        <taxon>Magnoliopsida</taxon>
        <taxon>eudicotyledons</taxon>
        <taxon>Gunneridae</taxon>
        <taxon>Pentapetalae</taxon>
        <taxon>rosids</taxon>
        <taxon>fabids</taxon>
        <taxon>Rosales</taxon>
        <taxon>Moraceae</taxon>
        <taxon>Ficeae</taxon>
        <taxon>Ficus</taxon>
    </lineage>
</organism>
<name>A0AA88D6Z2_FICCA</name>
<feature type="region of interest" description="Disordered" evidence="1">
    <location>
        <begin position="1"/>
        <end position="31"/>
    </location>
</feature>
<evidence type="ECO:0000313" key="2">
    <source>
        <dbReference type="EMBL" id="GMN48233.1"/>
    </source>
</evidence>
<keyword evidence="3" id="KW-1185">Reference proteome</keyword>
<evidence type="ECO:0000313" key="3">
    <source>
        <dbReference type="Proteomes" id="UP001187192"/>
    </source>
</evidence>
<dbReference type="EMBL" id="BTGU01000027">
    <property type="protein sequence ID" value="GMN48233.1"/>
    <property type="molecule type" value="Genomic_DNA"/>
</dbReference>
<sequence length="113" mass="12307">MGDDGSNAYWTSRKRSKSASSGSNIDLEKIRLPEEIRPDQISPALCRPLSGHRIDLPSPSLGCRSPNYLSSRDLEHTTIRIQGTDLSDTSPTTTEPLLGWSALAALVTPFRIG</sequence>
<reference evidence="2" key="1">
    <citation type="submission" date="2023-07" db="EMBL/GenBank/DDBJ databases">
        <title>draft genome sequence of fig (Ficus carica).</title>
        <authorList>
            <person name="Takahashi T."/>
            <person name="Nishimura K."/>
        </authorList>
    </citation>
    <scope>NUCLEOTIDE SEQUENCE</scope>
</reference>
<dbReference type="Proteomes" id="UP001187192">
    <property type="component" value="Unassembled WGS sequence"/>
</dbReference>
<evidence type="ECO:0000256" key="1">
    <source>
        <dbReference type="SAM" id="MobiDB-lite"/>
    </source>
</evidence>
<proteinExistence type="predicted"/>
<accession>A0AA88D6Z2</accession>
<protein>
    <submittedName>
        <fullName evidence="2">Uncharacterized protein</fullName>
    </submittedName>
</protein>
<dbReference type="AlphaFoldDB" id="A0AA88D6Z2"/>
<comment type="caution">
    <text evidence="2">The sequence shown here is derived from an EMBL/GenBank/DDBJ whole genome shotgun (WGS) entry which is preliminary data.</text>
</comment>